<organism evidence="2 3">
    <name type="scientific">Phaeosphaeria nodorum (strain SN15 / ATCC MYA-4574 / FGSC 10173)</name>
    <name type="common">Glume blotch fungus</name>
    <name type="synonym">Parastagonospora nodorum</name>
    <dbReference type="NCBI Taxonomy" id="321614"/>
    <lineage>
        <taxon>Eukaryota</taxon>
        <taxon>Fungi</taxon>
        <taxon>Dikarya</taxon>
        <taxon>Ascomycota</taxon>
        <taxon>Pezizomycotina</taxon>
        <taxon>Dothideomycetes</taxon>
        <taxon>Pleosporomycetidae</taxon>
        <taxon>Pleosporales</taxon>
        <taxon>Pleosporineae</taxon>
        <taxon>Phaeosphaeriaceae</taxon>
        <taxon>Parastagonospora</taxon>
    </lineage>
</organism>
<dbReference type="GeneID" id="5969245"/>
<dbReference type="InParanoid" id="Q0V2J2"/>
<feature type="region of interest" description="Disordered" evidence="1">
    <location>
        <begin position="27"/>
        <end position="60"/>
    </location>
</feature>
<evidence type="ECO:0000313" key="2">
    <source>
        <dbReference type="EMBL" id="EAT91421.1"/>
    </source>
</evidence>
<dbReference type="KEGG" id="pno:SNOG_01772"/>
<dbReference type="AlphaFoldDB" id="Q0V2J2"/>
<reference evidence="3" key="1">
    <citation type="journal article" date="2007" name="Plant Cell">
        <title>Dothideomycete-plant interactions illuminated by genome sequencing and EST analysis of the wheat pathogen Stagonospora nodorum.</title>
        <authorList>
            <person name="Hane J.K."/>
            <person name="Lowe R.G."/>
            <person name="Solomon P.S."/>
            <person name="Tan K.C."/>
            <person name="Schoch C.L."/>
            <person name="Spatafora J.W."/>
            <person name="Crous P.W."/>
            <person name="Kodira C."/>
            <person name="Birren B.W."/>
            <person name="Galagan J.E."/>
            <person name="Torriani S.F."/>
            <person name="McDonald B.A."/>
            <person name="Oliver R.P."/>
        </authorList>
    </citation>
    <scope>NUCLEOTIDE SEQUENCE [LARGE SCALE GENOMIC DNA]</scope>
    <source>
        <strain evidence="3">SN15 / ATCC MYA-4574 / FGSC 10173</strain>
    </source>
</reference>
<feature type="compositionally biased region" description="Low complexity" evidence="1">
    <location>
        <begin position="28"/>
        <end position="37"/>
    </location>
</feature>
<name>Q0V2J2_PHANO</name>
<protein>
    <submittedName>
        <fullName evidence="2">Uncharacterized protein</fullName>
    </submittedName>
</protein>
<feature type="compositionally biased region" description="Low complexity" evidence="1">
    <location>
        <begin position="46"/>
        <end position="60"/>
    </location>
</feature>
<dbReference type="RefSeq" id="XP_001792400.1">
    <property type="nucleotide sequence ID" value="XM_001792348.1"/>
</dbReference>
<gene>
    <name evidence="2" type="ORF">SNOG_01772</name>
</gene>
<accession>Q0V2J2</accession>
<evidence type="ECO:0000256" key="1">
    <source>
        <dbReference type="SAM" id="MobiDB-lite"/>
    </source>
</evidence>
<evidence type="ECO:0000313" key="3">
    <source>
        <dbReference type="Proteomes" id="UP000001055"/>
    </source>
</evidence>
<proteinExistence type="predicted"/>
<dbReference type="Proteomes" id="UP000001055">
    <property type="component" value="Unassembled WGS sequence"/>
</dbReference>
<sequence>MLDVPLQELRNSAPRTTFCGRIFLRTFPSPNQNSQPPTQRVHRKGTIASPSHTSPSSTVPLSGFTMIRTVFGLLGISARAAPVNLYSLALQQNLMAYFAGSASTTAYQTAMDGRPD</sequence>
<dbReference type="EMBL" id="CH445326">
    <property type="protein sequence ID" value="EAT91421.1"/>
    <property type="molecule type" value="Genomic_DNA"/>
</dbReference>